<evidence type="ECO:0000256" key="2">
    <source>
        <dbReference type="ARBA" id="ARBA00023125"/>
    </source>
</evidence>
<reference evidence="6 7" key="1">
    <citation type="submission" date="2022-06" db="EMBL/GenBank/DDBJ databases">
        <title>Dyella sp. Sa strain:Sa Genome sequencing.</title>
        <authorList>
            <person name="Park S."/>
        </authorList>
    </citation>
    <scope>NUCLEOTIDE SEQUENCE [LARGE SCALE GENOMIC DNA]</scope>
    <source>
        <strain evidence="6 7">Sa</strain>
    </source>
</reference>
<dbReference type="PROSITE" id="PS50932">
    <property type="entry name" value="HTH_LACI_2"/>
    <property type="match status" value="1"/>
</dbReference>
<dbReference type="SUPFAM" id="SSF53822">
    <property type="entry name" value="Periplasmic binding protein-like I"/>
    <property type="match status" value="1"/>
</dbReference>
<proteinExistence type="predicted"/>
<gene>
    <name evidence="6" type="ORF">NC595_02710</name>
</gene>
<feature type="region of interest" description="Disordered" evidence="4">
    <location>
        <begin position="316"/>
        <end position="353"/>
    </location>
</feature>
<dbReference type="CDD" id="cd01545">
    <property type="entry name" value="PBP1_SalR"/>
    <property type="match status" value="1"/>
</dbReference>
<dbReference type="Gene3D" id="3.40.50.2300">
    <property type="match status" value="2"/>
</dbReference>
<comment type="caution">
    <text evidence="6">The sequence shown here is derived from an EMBL/GenBank/DDBJ whole genome shotgun (WGS) entry which is preliminary data.</text>
</comment>
<dbReference type="GO" id="GO:0003677">
    <property type="term" value="F:DNA binding"/>
    <property type="evidence" value="ECO:0007669"/>
    <property type="project" value="UniProtKB-KW"/>
</dbReference>
<keyword evidence="2 6" id="KW-0238">DNA-binding</keyword>
<evidence type="ECO:0000313" key="7">
    <source>
        <dbReference type="Proteomes" id="UP001204615"/>
    </source>
</evidence>
<name>A0ABT1F6F6_9GAMM</name>
<organism evidence="6 7">
    <name type="scientific">Dyella lutea</name>
    <dbReference type="NCBI Taxonomy" id="2950441"/>
    <lineage>
        <taxon>Bacteria</taxon>
        <taxon>Pseudomonadati</taxon>
        <taxon>Pseudomonadota</taxon>
        <taxon>Gammaproteobacteria</taxon>
        <taxon>Lysobacterales</taxon>
        <taxon>Rhodanobacteraceae</taxon>
        <taxon>Dyella</taxon>
    </lineage>
</organism>
<dbReference type="CDD" id="cd01392">
    <property type="entry name" value="HTH_LacI"/>
    <property type="match status" value="1"/>
</dbReference>
<dbReference type="InterPro" id="IPR010982">
    <property type="entry name" value="Lambda_DNA-bd_dom_sf"/>
</dbReference>
<dbReference type="Pfam" id="PF00356">
    <property type="entry name" value="LacI"/>
    <property type="match status" value="1"/>
</dbReference>
<keyword evidence="7" id="KW-1185">Reference proteome</keyword>
<dbReference type="PANTHER" id="PTHR30146:SF153">
    <property type="entry name" value="LACTOSE OPERON REPRESSOR"/>
    <property type="match status" value="1"/>
</dbReference>
<dbReference type="SMART" id="SM00354">
    <property type="entry name" value="HTH_LACI"/>
    <property type="match status" value="1"/>
</dbReference>
<keyword evidence="3" id="KW-0804">Transcription</keyword>
<dbReference type="InterPro" id="IPR000843">
    <property type="entry name" value="HTH_LacI"/>
</dbReference>
<dbReference type="Pfam" id="PF13377">
    <property type="entry name" value="Peripla_BP_3"/>
    <property type="match status" value="1"/>
</dbReference>
<dbReference type="RefSeq" id="WP_253564740.1">
    <property type="nucleotide sequence ID" value="NZ_JAMZEK010000001.1"/>
</dbReference>
<evidence type="ECO:0000313" key="6">
    <source>
        <dbReference type="EMBL" id="MCP1372966.1"/>
    </source>
</evidence>
<feature type="domain" description="HTH lacI-type" evidence="5">
    <location>
        <begin position="4"/>
        <end position="58"/>
    </location>
</feature>
<protein>
    <submittedName>
        <fullName evidence="6">LacI family DNA-binding transcriptional regulator</fullName>
    </submittedName>
</protein>
<sequence length="353" mass="38759">MRHATIKDVAKRAGVSLKTVSRVINQEASVRADTRQKVERAVEALGYRPNLSARSLRAAHSYAIGLVYDNPNAHYVISLQEGVLSACRERGFGLQIHPCDASSPHLADELVSLVKRARLAGLVLAPPMSEQAELIATLKEHDVAFVRIIASREDPRDGYPCVYVDDRDAAYAITEHLIQLGHTRIGFLWGEPHHRSSPERYQGYADALKDYGIPLNRKLVLPGRYAFDDGFRGARKLFTLKEPPTAIFGSNDEIAAGVLAAARSTGLDVPWDLSIAGFEDNPFSKQAWPALTTARQSTREIARHAALRLMDELAHREAGEDTPPPANEGFVPELVVRGSTAPPRGAVPRKRAD</sequence>
<keyword evidence="1" id="KW-0805">Transcription regulation</keyword>
<dbReference type="Proteomes" id="UP001204615">
    <property type="component" value="Unassembled WGS sequence"/>
</dbReference>
<evidence type="ECO:0000256" key="4">
    <source>
        <dbReference type="SAM" id="MobiDB-lite"/>
    </source>
</evidence>
<evidence type="ECO:0000259" key="5">
    <source>
        <dbReference type="PROSITE" id="PS50932"/>
    </source>
</evidence>
<dbReference type="EMBL" id="JAMZEK010000001">
    <property type="protein sequence ID" value="MCP1372966.1"/>
    <property type="molecule type" value="Genomic_DNA"/>
</dbReference>
<dbReference type="PRINTS" id="PR00036">
    <property type="entry name" value="HTHLACI"/>
</dbReference>
<dbReference type="SUPFAM" id="SSF47413">
    <property type="entry name" value="lambda repressor-like DNA-binding domains"/>
    <property type="match status" value="1"/>
</dbReference>
<accession>A0ABT1F6F6</accession>
<dbReference type="PANTHER" id="PTHR30146">
    <property type="entry name" value="LACI-RELATED TRANSCRIPTIONAL REPRESSOR"/>
    <property type="match status" value="1"/>
</dbReference>
<evidence type="ECO:0000256" key="3">
    <source>
        <dbReference type="ARBA" id="ARBA00023163"/>
    </source>
</evidence>
<dbReference type="Gene3D" id="1.10.260.40">
    <property type="entry name" value="lambda repressor-like DNA-binding domains"/>
    <property type="match status" value="1"/>
</dbReference>
<evidence type="ECO:0000256" key="1">
    <source>
        <dbReference type="ARBA" id="ARBA00023015"/>
    </source>
</evidence>
<dbReference type="InterPro" id="IPR046335">
    <property type="entry name" value="LacI/GalR-like_sensor"/>
</dbReference>
<dbReference type="InterPro" id="IPR028082">
    <property type="entry name" value="Peripla_BP_I"/>
</dbReference>
<dbReference type="PROSITE" id="PS00356">
    <property type="entry name" value="HTH_LACI_1"/>
    <property type="match status" value="1"/>
</dbReference>